<dbReference type="Pfam" id="PF01464">
    <property type="entry name" value="SLT"/>
    <property type="match status" value="1"/>
</dbReference>
<protein>
    <submittedName>
        <fullName evidence="3">Secreted peptidase</fullName>
    </submittedName>
</protein>
<dbReference type="InterPro" id="IPR023346">
    <property type="entry name" value="Lysozyme-like_dom_sf"/>
</dbReference>
<feature type="domain" description="Transglycosylase SLT" evidence="2">
    <location>
        <begin position="235"/>
        <end position="316"/>
    </location>
</feature>
<dbReference type="Proteomes" id="UP000069443">
    <property type="component" value="Unassembled WGS sequence"/>
</dbReference>
<feature type="compositionally biased region" description="Low complexity" evidence="1">
    <location>
        <begin position="19"/>
        <end position="37"/>
    </location>
</feature>
<dbReference type="InterPro" id="IPR008258">
    <property type="entry name" value="Transglycosylase_SLT_dom_1"/>
</dbReference>
<feature type="region of interest" description="Disordered" evidence="1">
    <location>
        <begin position="1"/>
        <end position="145"/>
    </location>
</feature>
<dbReference type="AlphaFoldDB" id="A0A117IAQ0"/>
<evidence type="ECO:0000313" key="3">
    <source>
        <dbReference type="EMBL" id="GAS96768.1"/>
    </source>
</evidence>
<evidence type="ECO:0000313" key="4">
    <source>
        <dbReference type="Proteomes" id="UP000069443"/>
    </source>
</evidence>
<comment type="caution">
    <text evidence="3">The sequence shown here is derived from an EMBL/GenBank/DDBJ whole genome shotgun (WGS) entry which is preliminary data.</text>
</comment>
<dbReference type="EMBL" id="BCSY01000058">
    <property type="protein sequence ID" value="GAS96768.1"/>
    <property type="molecule type" value="Genomic_DNA"/>
</dbReference>
<proteinExistence type="predicted"/>
<evidence type="ECO:0000256" key="1">
    <source>
        <dbReference type="SAM" id="MobiDB-lite"/>
    </source>
</evidence>
<feature type="compositionally biased region" description="Low complexity" evidence="1">
    <location>
        <begin position="106"/>
        <end position="141"/>
    </location>
</feature>
<feature type="region of interest" description="Disordered" evidence="1">
    <location>
        <begin position="161"/>
        <end position="191"/>
    </location>
</feature>
<name>A0A117IAQ0_MYCCR</name>
<organism evidence="3 4">
    <name type="scientific">Mycolicibacterium canariasense</name>
    <name type="common">Mycobacterium canariasense</name>
    <dbReference type="NCBI Taxonomy" id="228230"/>
    <lineage>
        <taxon>Bacteria</taxon>
        <taxon>Bacillati</taxon>
        <taxon>Actinomycetota</taxon>
        <taxon>Actinomycetes</taxon>
        <taxon>Mycobacteriales</taxon>
        <taxon>Mycobacteriaceae</taxon>
        <taxon>Mycolicibacterium</taxon>
    </lineage>
</organism>
<reference evidence="4" key="1">
    <citation type="journal article" date="2016" name="Genome Announc.">
        <title>Draft Genome Sequences of Five Rapidly Growing Mycobacterium Species, M. thermoresistibile, M. fortuitum subsp. acetamidolyticum, M. canariasense, M. brisbanense, and M. novocastrense.</title>
        <authorList>
            <person name="Katahira K."/>
            <person name="Ogura Y."/>
            <person name="Gotoh Y."/>
            <person name="Hayashi T."/>
        </authorList>
    </citation>
    <scope>NUCLEOTIDE SEQUENCE [LARGE SCALE GENOMIC DNA]</scope>
    <source>
        <strain evidence="4">JCM15298</strain>
    </source>
</reference>
<dbReference type="RefSeq" id="WP_062657748.1">
    <property type="nucleotide sequence ID" value="NZ_BCSY01000058.1"/>
</dbReference>
<dbReference type="SUPFAM" id="SSF53955">
    <property type="entry name" value="Lysozyme-like"/>
    <property type="match status" value="1"/>
</dbReference>
<gene>
    <name evidence="3" type="ORF">RMCC_3734</name>
</gene>
<dbReference type="STRING" id="228230.RMCC_3734"/>
<feature type="compositionally biased region" description="Basic and acidic residues" evidence="1">
    <location>
        <begin position="52"/>
        <end position="79"/>
    </location>
</feature>
<reference evidence="4" key="2">
    <citation type="submission" date="2016-02" db="EMBL/GenBank/DDBJ databases">
        <title>Draft genome sequence of five rapidly growing Mycobacterium species.</title>
        <authorList>
            <person name="Katahira K."/>
            <person name="Gotou Y."/>
            <person name="Iida K."/>
            <person name="Ogura Y."/>
            <person name="Hayashi T."/>
        </authorList>
    </citation>
    <scope>NUCLEOTIDE SEQUENCE [LARGE SCALE GENOMIC DNA]</scope>
    <source>
        <strain evidence="4">JCM15298</strain>
    </source>
</reference>
<dbReference type="Gene3D" id="1.10.530.10">
    <property type="match status" value="1"/>
</dbReference>
<evidence type="ECO:0000259" key="2">
    <source>
        <dbReference type="Pfam" id="PF01464"/>
    </source>
</evidence>
<accession>A0A117IAQ0</accession>
<sequence>MTGSISSDYGAVTDGVTRAAGGLPPSAGGAPAPGADPRLTAAVDDTASQNKRGRDDVEGRGEKTGRYTRDLEGIQERGGRGMRGAGDGPGSGPGAARGGAGGGSGQMPQMPQVPQQTAAAPQPQMSAPSPQMSAPQMPAPSGVSNIDPKVLAALVTAVQQQQAASGETPGLGRDPNRVTEGATTPQDRDPLDVAQVSLDKHPGGTLSQDEVADVIDQALTINGIPNDPALRDQWQELYQHMAQNESGNNPNAVNNWDSNATGAMMEDGGRANSSRGIWQCIPSTFAAYHMGGTSTSIYDPLASAAASINYVMETYNVSPTGDGLTRFMSRQGVGGGGYQGY</sequence>
<feature type="compositionally biased region" description="Gly residues" evidence="1">
    <location>
        <begin position="81"/>
        <end position="105"/>
    </location>
</feature>
<keyword evidence="4" id="KW-1185">Reference proteome</keyword>